<dbReference type="AlphaFoldDB" id="A0A8J4EEA9"/>
<name>A0A8J4EEA9_9ACTN</name>
<feature type="domain" description="CBS" evidence="4">
    <location>
        <begin position="7"/>
        <end position="63"/>
    </location>
</feature>
<protein>
    <submittedName>
        <fullName evidence="5">CBS domain-containing protein</fullName>
    </submittedName>
</protein>
<dbReference type="InterPro" id="IPR000644">
    <property type="entry name" value="CBS_dom"/>
</dbReference>
<dbReference type="PROSITE" id="PS50914">
    <property type="entry name" value="BON"/>
    <property type="match status" value="1"/>
</dbReference>
<sequence length="202" mass="21915">MRVRDIMTRPVFTLQPTDPVEGAAALLADRGITAAPVVDDRNRLVGIVSEGDLLRGRVPEDPTAHLRIAPKPPSHRPHLVAEVMTREVVTAWPLEDVADVARTMLDRDVRSVPVLDGGHVVGIVSRRDLLRSVLRTDDVLAHEVQQRLDAYAGGAARWTATVTDGVVRVDGSLDDEAERRVVEILARTVPGVATVEVRATVG</sequence>
<dbReference type="PANTHER" id="PTHR43080:SF2">
    <property type="entry name" value="CBS DOMAIN-CONTAINING PROTEIN"/>
    <property type="match status" value="1"/>
</dbReference>
<evidence type="ECO:0000313" key="6">
    <source>
        <dbReference type="Proteomes" id="UP000635606"/>
    </source>
</evidence>
<dbReference type="InterPro" id="IPR007055">
    <property type="entry name" value="BON_dom"/>
</dbReference>
<dbReference type="Proteomes" id="UP000635606">
    <property type="component" value="Unassembled WGS sequence"/>
</dbReference>
<dbReference type="PROSITE" id="PS51371">
    <property type="entry name" value="CBS"/>
    <property type="match status" value="2"/>
</dbReference>
<dbReference type="InterPro" id="IPR017080">
    <property type="entry name" value="UCP036990_CBS_BON"/>
</dbReference>
<evidence type="ECO:0000256" key="2">
    <source>
        <dbReference type="PROSITE-ProRule" id="PRU00703"/>
    </source>
</evidence>
<proteinExistence type="predicted"/>
<evidence type="ECO:0000313" key="5">
    <source>
        <dbReference type="EMBL" id="GIJ71559.1"/>
    </source>
</evidence>
<dbReference type="Gene3D" id="3.10.580.10">
    <property type="entry name" value="CBS-domain"/>
    <property type="match status" value="1"/>
</dbReference>
<organism evidence="5 6">
    <name type="scientific">Virgisporangium ochraceum</name>
    <dbReference type="NCBI Taxonomy" id="65505"/>
    <lineage>
        <taxon>Bacteria</taxon>
        <taxon>Bacillati</taxon>
        <taxon>Actinomycetota</taxon>
        <taxon>Actinomycetes</taxon>
        <taxon>Micromonosporales</taxon>
        <taxon>Micromonosporaceae</taxon>
        <taxon>Virgisporangium</taxon>
    </lineage>
</organism>
<dbReference type="CDD" id="cd04586">
    <property type="entry name" value="CBS_pair_BON_assoc"/>
    <property type="match status" value="1"/>
</dbReference>
<evidence type="ECO:0000259" key="3">
    <source>
        <dbReference type="PROSITE" id="PS50914"/>
    </source>
</evidence>
<evidence type="ECO:0000259" key="4">
    <source>
        <dbReference type="PROSITE" id="PS51371"/>
    </source>
</evidence>
<dbReference type="SMART" id="SM00116">
    <property type="entry name" value="CBS"/>
    <property type="match status" value="2"/>
</dbReference>
<comment type="caution">
    <text evidence="5">The sequence shown here is derived from an EMBL/GenBank/DDBJ whole genome shotgun (WGS) entry which is preliminary data.</text>
</comment>
<evidence type="ECO:0000256" key="1">
    <source>
        <dbReference type="ARBA" id="ARBA00023122"/>
    </source>
</evidence>
<dbReference type="Gene3D" id="3.30.1340.30">
    <property type="match status" value="1"/>
</dbReference>
<keyword evidence="1 2" id="KW-0129">CBS domain</keyword>
<dbReference type="PANTHER" id="PTHR43080">
    <property type="entry name" value="CBS DOMAIN-CONTAINING PROTEIN CBSX3, MITOCHONDRIAL"/>
    <property type="match status" value="1"/>
</dbReference>
<keyword evidence="6" id="KW-1185">Reference proteome</keyword>
<dbReference type="EMBL" id="BOPH01000088">
    <property type="protein sequence ID" value="GIJ71559.1"/>
    <property type="molecule type" value="Genomic_DNA"/>
</dbReference>
<dbReference type="PIRSF" id="PIRSF036990">
    <property type="entry name" value="UCP036990_CBS_BON"/>
    <property type="match status" value="1"/>
</dbReference>
<feature type="domain" description="BON" evidence="3">
    <location>
        <begin position="136"/>
        <end position="202"/>
    </location>
</feature>
<reference evidence="5" key="1">
    <citation type="submission" date="2021-01" db="EMBL/GenBank/DDBJ databases">
        <title>Whole genome shotgun sequence of Virgisporangium ochraceum NBRC 16418.</title>
        <authorList>
            <person name="Komaki H."/>
            <person name="Tamura T."/>
        </authorList>
    </citation>
    <scope>NUCLEOTIDE SEQUENCE</scope>
    <source>
        <strain evidence="5">NBRC 16418</strain>
    </source>
</reference>
<gene>
    <name evidence="5" type="ORF">Voc01_064760</name>
</gene>
<dbReference type="InterPro" id="IPR051257">
    <property type="entry name" value="Diverse_CBS-Domain"/>
</dbReference>
<dbReference type="Pfam" id="PF00571">
    <property type="entry name" value="CBS"/>
    <property type="match status" value="2"/>
</dbReference>
<feature type="domain" description="CBS" evidence="4">
    <location>
        <begin position="84"/>
        <end position="139"/>
    </location>
</feature>
<dbReference type="InterPro" id="IPR046342">
    <property type="entry name" value="CBS_dom_sf"/>
</dbReference>
<dbReference type="RefSeq" id="WP_203931417.1">
    <property type="nucleotide sequence ID" value="NZ_BOPH01000088.1"/>
</dbReference>
<dbReference type="SUPFAM" id="SSF54631">
    <property type="entry name" value="CBS-domain pair"/>
    <property type="match status" value="1"/>
</dbReference>
<accession>A0A8J4EEA9</accession>
<dbReference type="Pfam" id="PF04972">
    <property type="entry name" value="BON"/>
    <property type="match status" value="1"/>
</dbReference>